<keyword evidence="5" id="KW-0378">Hydrolase</keyword>
<evidence type="ECO:0000313" key="12">
    <source>
        <dbReference type="EMBL" id="RUS85620.1"/>
    </source>
</evidence>
<dbReference type="EMBL" id="RQTK01000164">
    <property type="protein sequence ID" value="RUS85620.1"/>
    <property type="molecule type" value="Genomic_DNA"/>
</dbReference>
<dbReference type="InterPro" id="IPR051021">
    <property type="entry name" value="Mito_Ser/Thr_phosphatase"/>
</dbReference>
<dbReference type="SUPFAM" id="SSF53254">
    <property type="entry name" value="Phosphoglycerate mutase-like"/>
    <property type="match status" value="1"/>
</dbReference>
<evidence type="ECO:0000256" key="3">
    <source>
        <dbReference type="ARBA" id="ARBA00013081"/>
    </source>
</evidence>
<comment type="catalytic activity">
    <reaction evidence="11">
        <text>O-phospho-L-threonyl-[protein] + H2O = L-threonyl-[protein] + phosphate</text>
        <dbReference type="Rhea" id="RHEA:47004"/>
        <dbReference type="Rhea" id="RHEA-COMP:11060"/>
        <dbReference type="Rhea" id="RHEA-COMP:11605"/>
        <dbReference type="ChEBI" id="CHEBI:15377"/>
        <dbReference type="ChEBI" id="CHEBI:30013"/>
        <dbReference type="ChEBI" id="CHEBI:43474"/>
        <dbReference type="ChEBI" id="CHEBI:61977"/>
        <dbReference type="EC" id="3.1.3.16"/>
    </reaction>
</comment>
<dbReference type="Pfam" id="PF00300">
    <property type="entry name" value="His_Phos_1"/>
    <property type="match status" value="2"/>
</dbReference>
<dbReference type="EC" id="3.1.3.16" evidence="3"/>
<keyword evidence="7" id="KW-0472">Membrane</keyword>
<keyword evidence="4" id="KW-1000">Mitochondrion outer membrane</keyword>
<comment type="similarity">
    <text evidence="2">Belongs to the phosphoglycerate mutase family. BPG-dependent PGAM subfamily.</text>
</comment>
<organism evidence="12 13">
    <name type="scientific">Elysia chlorotica</name>
    <name type="common">Eastern emerald elysia</name>
    <name type="synonym">Sea slug</name>
    <dbReference type="NCBI Taxonomy" id="188477"/>
    <lineage>
        <taxon>Eukaryota</taxon>
        <taxon>Metazoa</taxon>
        <taxon>Spiralia</taxon>
        <taxon>Lophotrochozoa</taxon>
        <taxon>Mollusca</taxon>
        <taxon>Gastropoda</taxon>
        <taxon>Heterobranchia</taxon>
        <taxon>Euthyneura</taxon>
        <taxon>Panpulmonata</taxon>
        <taxon>Sacoglossa</taxon>
        <taxon>Placobranchoidea</taxon>
        <taxon>Plakobranchidae</taxon>
        <taxon>Elysia</taxon>
    </lineage>
</organism>
<keyword evidence="13" id="KW-1185">Reference proteome</keyword>
<dbReference type="Proteomes" id="UP000271974">
    <property type="component" value="Unassembled WGS sequence"/>
</dbReference>
<sequence length="285" mass="32285">MGRHFYRIQSFAKKSLKAGAVVVVGVLVYKGLSRNSNNTLHASWTTNYEPTVKWNSNWDRREPTSLVKPLKGGSDADRVSYQQKIESQTPKTSRHLILIRHGQYFDNATADKERFLTTLGRSQAEMTGKRLKELNLPYSSLISSTMTRAKETAAIINKSLPQLAHVMDDSLREGAPIPPEPPLGTWRPEQKQFFQDGARIESAFRKYFHRASPEQTEDTYEVIVCHANVIRYFVCRALQFPPEGWLRLSLAHGSITHVSIRPSGRVSVRALGDHGFMPVEQISYS</sequence>
<dbReference type="STRING" id="188477.A0A433TVK4"/>
<dbReference type="Gene3D" id="3.40.50.1240">
    <property type="entry name" value="Phosphoglycerate mutase-like"/>
    <property type="match status" value="1"/>
</dbReference>
<evidence type="ECO:0000256" key="1">
    <source>
        <dbReference type="ARBA" id="ARBA00004294"/>
    </source>
</evidence>
<name>A0A433TVK4_ELYCH</name>
<keyword evidence="6" id="KW-0496">Mitochondrion</keyword>
<evidence type="ECO:0000313" key="13">
    <source>
        <dbReference type="Proteomes" id="UP000271974"/>
    </source>
</evidence>
<comment type="caution">
    <text evidence="12">The sequence shown here is derived from an EMBL/GenBank/DDBJ whole genome shotgun (WGS) entry which is preliminary data.</text>
</comment>
<dbReference type="AlphaFoldDB" id="A0A433TVK4"/>
<evidence type="ECO:0000256" key="8">
    <source>
        <dbReference type="ARBA" id="ARBA00039765"/>
    </source>
</evidence>
<comment type="catalytic activity">
    <reaction evidence="10">
        <text>O-phospho-L-seryl-[protein] + H2O = L-seryl-[protein] + phosphate</text>
        <dbReference type="Rhea" id="RHEA:20629"/>
        <dbReference type="Rhea" id="RHEA-COMP:9863"/>
        <dbReference type="Rhea" id="RHEA-COMP:11604"/>
        <dbReference type="ChEBI" id="CHEBI:15377"/>
        <dbReference type="ChEBI" id="CHEBI:29999"/>
        <dbReference type="ChEBI" id="CHEBI:43474"/>
        <dbReference type="ChEBI" id="CHEBI:83421"/>
        <dbReference type="EC" id="3.1.3.16"/>
    </reaction>
</comment>
<dbReference type="InterPro" id="IPR013078">
    <property type="entry name" value="His_Pase_superF_clade-1"/>
</dbReference>
<evidence type="ECO:0000256" key="9">
    <source>
        <dbReference type="ARBA" id="ARBA00040722"/>
    </source>
</evidence>
<dbReference type="InterPro" id="IPR029033">
    <property type="entry name" value="His_PPase_superfam"/>
</dbReference>
<dbReference type="SMART" id="SM00855">
    <property type="entry name" value="PGAM"/>
    <property type="match status" value="1"/>
</dbReference>
<dbReference type="CDD" id="cd07067">
    <property type="entry name" value="HP_PGM_like"/>
    <property type="match status" value="1"/>
</dbReference>
<dbReference type="PANTHER" id="PTHR20935">
    <property type="entry name" value="PHOSPHOGLYCERATE MUTASE-RELATED"/>
    <property type="match status" value="1"/>
</dbReference>
<evidence type="ECO:0000256" key="6">
    <source>
        <dbReference type="ARBA" id="ARBA00023128"/>
    </source>
</evidence>
<evidence type="ECO:0000256" key="4">
    <source>
        <dbReference type="ARBA" id="ARBA00022787"/>
    </source>
</evidence>
<protein>
    <recommendedName>
        <fullName evidence="8">Serine/threonine-protein phosphatase PGAM5, mitochondrial</fullName>
        <ecNumber evidence="3">3.1.3.16</ecNumber>
    </recommendedName>
    <alternativeName>
        <fullName evidence="9">Serine/threonine-protein phosphatase Pgam5, mitochondrial</fullName>
    </alternativeName>
</protein>
<proteinExistence type="inferred from homology"/>
<dbReference type="PANTHER" id="PTHR20935:SF0">
    <property type="entry name" value="SERINE_THREONINE-PROTEIN PHOSPHATASE PGAM5, MITOCHONDRIAL"/>
    <property type="match status" value="1"/>
</dbReference>
<gene>
    <name evidence="12" type="ORF">EGW08_006632</name>
</gene>
<evidence type="ECO:0000256" key="5">
    <source>
        <dbReference type="ARBA" id="ARBA00022801"/>
    </source>
</evidence>
<dbReference type="GO" id="GO:0090141">
    <property type="term" value="P:positive regulation of mitochondrial fission"/>
    <property type="evidence" value="ECO:0007669"/>
    <property type="project" value="TreeGrafter"/>
</dbReference>
<comment type="subcellular location">
    <subcellularLocation>
        <location evidence="1">Mitochondrion outer membrane</location>
    </subcellularLocation>
</comment>
<evidence type="ECO:0000256" key="11">
    <source>
        <dbReference type="ARBA" id="ARBA00048336"/>
    </source>
</evidence>
<evidence type="ECO:0000256" key="2">
    <source>
        <dbReference type="ARBA" id="ARBA00006717"/>
    </source>
</evidence>
<dbReference type="GO" id="GO:0005741">
    <property type="term" value="C:mitochondrial outer membrane"/>
    <property type="evidence" value="ECO:0007669"/>
    <property type="project" value="UniProtKB-SubCell"/>
</dbReference>
<evidence type="ECO:0000256" key="7">
    <source>
        <dbReference type="ARBA" id="ARBA00023136"/>
    </source>
</evidence>
<evidence type="ECO:0000256" key="10">
    <source>
        <dbReference type="ARBA" id="ARBA00047761"/>
    </source>
</evidence>
<dbReference type="FunFam" id="3.40.50.1240:FF:000009">
    <property type="entry name" value="serine/threonine-protein phosphatase PGAM5, mitochondrial isoform X1"/>
    <property type="match status" value="1"/>
</dbReference>
<dbReference type="OrthoDB" id="2118094at2759"/>
<accession>A0A433TVK4</accession>
<dbReference type="GO" id="GO:0004722">
    <property type="term" value="F:protein serine/threonine phosphatase activity"/>
    <property type="evidence" value="ECO:0007669"/>
    <property type="project" value="UniProtKB-EC"/>
</dbReference>
<reference evidence="12 13" key="1">
    <citation type="submission" date="2019-01" db="EMBL/GenBank/DDBJ databases">
        <title>A draft genome assembly of the solar-powered sea slug Elysia chlorotica.</title>
        <authorList>
            <person name="Cai H."/>
            <person name="Li Q."/>
            <person name="Fang X."/>
            <person name="Li J."/>
            <person name="Curtis N.E."/>
            <person name="Altenburger A."/>
            <person name="Shibata T."/>
            <person name="Feng M."/>
            <person name="Maeda T."/>
            <person name="Schwartz J.A."/>
            <person name="Shigenobu S."/>
            <person name="Lundholm N."/>
            <person name="Nishiyama T."/>
            <person name="Yang H."/>
            <person name="Hasebe M."/>
            <person name="Li S."/>
            <person name="Pierce S.K."/>
            <person name="Wang J."/>
        </authorList>
    </citation>
    <scope>NUCLEOTIDE SEQUENCE [LARGE SCALE GENOMIC DNA]</scope>
    <source>
        <strain evidence="12">EC2010</strain>
        <tissue evidence="12">Whole organism of an adult</tissue>
    </source>
</reference>